<dbReference type="STRING" id="1735162.PeribacterB2_1111"/>
<accession>A0A0S1SWK7</accession>
<dbReference type="AlphaFoldDB" id="A0A0S1SKT3"/>
<sequence length="131" mass="14242">MLFSPLALRGANVLYLLFRILVGFLFLQHGLQKLGLLEGQFAINGFMGFVGMCELAGGIALVAGFWTRLVAVLGTILLIGAYVTAHAGNGVLPIQNRGELALLYIAAFLVLFIYGAGRLSAEKFFFKRELF</sequence>
<dbReference type="InterPro" id="IPR051907">
    <property type="entry name" value="DoxX-like_oxidoreductase"/>
</dbReference>
<accession>A0A0S1SMR1</accession>
<accession>A0A0S1SKT3</accession>
<name>A0A0S1SKT3_9BACT</name>
<dbReference type="Pfam" id="PF07681">
    <property type="entry name" value="DoxX"/>
    <property type="match status" value="1"/>
</dbReference>
<evidence type="ECO:0000256" key="7">
    <source>
        <dbReference type="SAM" id="Phobius"/>
    </source>
</evidence>
<dbReference type="Proteomes" id="UP000069135">
    <property type="component" value="Chromosome"/>
</dbReference>
<feature type="transmembrane region" description="Helical" evidence="7">
    <location>
        <begin position="41"/>
        <end position="62"/>
    </location>
</feature>
<evidence type="ECO:0000256" key="6">
    <source>
        <dbReference type="ARBA" id="ARBA00023136"/>
    </source>
</evidence>
<evidence type="ECO:0000256" key="3">
    <source>
        <dbReference type="ARBA" id="ARBA00022475"/>
    </source>
</evidence>
<gene>
    <name evidence="8" type="ORF">PeribacterD1_1109</name>
</gene>
<feature type="transmembrane region" description="Helical" evidence="7">
    <location>
        <begin position="100"/>
        <end position="121"/>
    </location>
</feature>
<dbReference type="PANTHER" id="PTHR33452:SF1">
    <property type="entry name" value="INNER MEMBRANE PROTEIN YPHA-RELATED"/>
    <property type="match status" value="1"/>
</dbReference>
<dbReference type="PANTHER" id="PTHR33452">
    <property type="entry name" value="OXIDOREDUCTASE CATD-RELATED"/>
    <property type="match status" value="1"/>
</dbReference>
<dbReference type="KEGG" id="prf:PeribacterA2_1109"/>
<keyword evidence="6 7" id="KW-0472">Membrane</keyword>
<evidence type="ECO:0000313" key="8">
    <source>
        <dbReference type="EMBL" id="ALM13770.1"/>
    </source>
</evidence>
<reference evidence="8 9" key="2">
    <citation type="journal article" date="2016" name="PeerJ">
        <title>Analysis of five complete genome sequences for members of the class Peribacteria in the recently recognized Peregrinibacteria bacterial phylum.</title>
        <authorList>
            <person name="Anantharaman K."/>
            <person name="Brown C.T."/>
            <person name="Burstein D."/>
            <person name="Castelle C.J."/>
            <person name="Probst A.J."/>
            <person name="Thomas B.C."/>
            <person name="Williams K.H."/>
            <person name="Banfield J.F."/>
        </authorList>
    </citation>
    <scope>NUCLEOTIDE SEQUENCE [LARGE SCALE GENOMIC DNA]</scope>
    <source>
        <strain evidence="8">RIFOXYD1_FULL_PER-ii_59_16</strain>
    </source>
</reference>
<accession>A0A0S1STN9</accession>
<reference evidence="9" key="1">
    <citation type="submission" date="2015-10" db="EMBL/GenBank/DDBJ databases">
        <title>Analysis of five complete genome sequences for members of the class Peribacteria in the recently recognized Peregrinibacteria bacterial phylum.</title>
        <authorList>
            <person name="Anantharaman K."/>
            <person name="Brown C.T."/>
            <person name="Burstein D."/>
            <person name="Castelle C.J."/>
            <person name="Probst A.J."/>
            <person name="Thomas B.C."/>
            <person name="Williams K.H."/>
            <person name="Banfield J.F."/>
        </authorList>
    </citation>
    <scope>NUCLEOTIDE SEQUENCE [LARGE SCALE GENOMIC DNA]</scope>
</reference>
<organism evidence="8 9">
    <name type="scientific">Candidatus Peribacter riflensis</name>
    <dbReference type="NCBI Taxonomy" id="1735162"/>
    <lineage>
        <taxon>Bacteria</taxon>
        <taxon>Candidatus Peregrinibacteriota</taxon>
        <taxon>Candidatus Peribacteria</taxon>
        <taxon>Candidatus Peribacterales</taxon>
        <taxon>Candidatus Peribacteraceae</taxon>
        <taxon>Candidatus Peribacter</taxon>
    </lineage>
</organism>
<evidence type="ECO:0000256" key="2">
    <source>
        <dbReference type="ARBA" id="ARBA00006679"/>
    </source>
</evidence>
<dbReference type="EMBL" id="CP013065">
    <property type="protein sequence ID" value="ALM13770.1"/>
    <property type="molecule type" value="Genomic_DNA"/>
</dbReference>
<keyword evidence="3" id="KW-1003">Cell membrane</keyword>
<evidence type="ECO:0000256" key="1">
    <source>
        <dbReference type="ARBA" id="ARBA00004651"/>
    </source>
</evidence>
<feature type="transmembrane region" description="Helical" evidence="7">
    <location>
        <begin position="12"/>
        <end position="29"/>
    </location>
</feature>
<comment type="subcellular location">
    <subcellularLocation>
        <location evidence="1">Cell membrane</location>
        <topology evidence="1">Multi-pass membrane protein</topology>
    </subcellularLocation>
</comment>
<dbReference type="GO" id="GO:0005886">
    <property type="term" value="C:plasma membrane"/>
    <property type="evidence" value="ECO:0007669"/>
    <property type="project" value="UniProtKB-SubCell"/>
</dbReference>
<protein>
    <submittedName>
        <fullName evidence="8">Putative oxidoreductase</fullName>
    </submittedName>
</protein>
<feature type="transmembrane region" description="Helical" evidence="7">
    <location>
        <begin position="69"/>
        <end position="88"/>
    </location>
</feature>
<evidence type="ECO:0000256" key="4">
    <source>
        <dbReference type="ARBA" id="ARBA00022692"/>
    </source>
</evidence>
<evidence type="ECO:0000313" key="9">
    <source>
        <dbReference type="Proteomes" id="UP000069135"/>
    </source>
</evidence>
<evidence type="ECO:0000256" key="5">
    <source>
        <dbReference type="ARBA" id="ARBA00022989"/>
    </source>
</evidence>
<dbReference type="InterPro" id="IPR032808">
    <property type="entry name" value="DoxX"/>
</dbReference>
<comment type="similarity">
    <text evidence="2">Belongs to the DoxX family.</text>
</comment>
<keyword evidence="4 7" id="KW-0812">Transmembrane</keyword>
<keyword evidence="5 7" id="KW-1133">Transmembrane helix</keyword>
<proteinExistence type="inferred from homology"/>
<accession>A0A0S1SMJ6</accession>